<dbReference type="GO" id="GO:0016987">
    <property type="term" value="F:sigma factor activity"/>
    <property type="evidence" value="ECO:0007669"/>
    <property type="project" value="UniProtKB-KW"/>
</dbReference>
<evidence type="ECO:0000256" key="3">
    <source>
        <dbReference type="ARBA" id="ARBA00023125"/>
    </source>
</evidence>
<dbReference type="EMBL" id="CP019606">
    <property type="protein sequence ID" value="AQP46911.1"/>
    <property type="molecule type" value="Genomic_DNA"/>
</dbReference>
<dbReference type="NCBIfam" id="TIGR02937">
    <property type="entry name" value="sigma70-ECF"/>
    <property type="match status" value="1"/>
</dbReference>
<dbReference type="GO" id="GO:0006352">
    <property type="term" value="P:DNA-templated transcription initiation"/>
    <property type="evidence" value="ECO:0007669"/>
    <property type="project" value="InterPro"/>
</dbReference>
<sequence>MKTPNLALVWLAEGEDLAAAKAIEAGLYAHHLIAQGATDSRLEGVVDAGRRAMDVLWGVGIRVARKIAYRVALAAKLTPDDLFQEACLSVAQAIRAFDHTLGVRFTTFVYHVIRRALSDSPLSATSAVGSRADRRATRKALLAQGQSPGASLSAAAAAIGVSVSAVARGTLRRVPLEGVVAEDVDAQHRMTRAVETSVDFLALLAPRHRRILELRLREPRYTLALLAEALGVSVSTAYRWDRESLLEARAVLEADRTTAPPRAGRGG</sequence>
<dbReference type="AlphaFoldDB" id="A0A1Q2CLD3"/>
<evidence type="ECO:0000259" key="5">
    <source>
        <dbReference type="Pfam" id="PF04542"/>
    </source>
</evidence>
<evidence type="ECO:0000256" key="2">
    <source>
        <dbReference type="ARBA" id="ARBA00023082"/>
    </source>
</evidence>
<accession>A0A1Q2CLD3</accession>
<evidence type="ECO:0000256" key="4">
    <source>
        <dbReference type="ARBA" id="ARBA00023163"/>
    </source>
</evidence>
<name>A0A1Q2CLD3_9ACTN</name>
<reference evidence="7" key="1">
    <citation type="submission" date="2017-02" db="EMBL/GenBank/DDBJ databases">
        <title>Tessaracoccus aquaemaris sp. nov., isolated from the intestine of a Korean rockfish, Sebastes schlegelii, in a marine aquaculture pond.</title>
        <authorList>
            <person name="Tak E.J."/>
            <person name="Bae J.-W."/>
        </authorList>
    </citation>
    <scope>NUCLEOTIDE SEQUENCE [LARGE SCALE GENOMIC DNA]</scope>
    <source>
        <strain evidence="7">NSG39</strain>
    </source>
</reference>
<keyword evidence="4" id="KW-0804">Transcription</keyword>
<dbReference type="STRING" id="1332264.BW730_04625"/>
<dbReference type="GO" id="GO:0003677">
    <property type="term" value="F:DNA binding"/>
    <property type="evidence" value="ECO:0007669"/>
    <property type="project" value="UniProtKB-KW"/>
</dbReference>
<keyword evidence="2" id="KW-0731">Sigma factor</keyword>
<evidence type="ECO:0000256" key="1">
    <source>
        <dbReference type="ARBA" id="ARBA00023015"/>
    </source>
</evidence>
<dbReference type="RefSeq" id="WP_077685227.1">
    <property type="nucleotide sequence ID" value="NZ_CP019606.1"/>
</dbReference>
<dbReference type="InterPro" id="IPR013325">
    <property type="entry name" value="RNA_pol_sigma_r2"/>
</dbReference>
<proteinExistence type="predicted"/>
<dbReference type="InterPro" id="IPR014284">
    <property type="entry name" value="RNA_pol_sigma-70_dom"/>
</dbReference>
<dbReference type="Proteomes" id="UP000188145">
    <property type="component" value="Chromosome"/>
</dbReference>
<dbReference type="Gene3D" id="1.10.1740.10">
    <property type="match status" value="1"/>
</dbReference>
<dbReference type="InterPro" id="IPR007627">
    <property type="entry name" value="RNA_pol_sigma70_r2"/>
</dbReference>
<evidence type="ECO:0000313" key="6">
    <source>
        <dbReference type="EMBL" id="AQP46911.1"/>
    </source>
</evidence>
<protein>
    <recommendedName>
        <fullName evidence="5">RNA polymerase sigma-70 region 2 domain-containing protein</fullName>
    </recommendedName>
</protein>
<dbReference type="PANTHER" id="PTHR30385">
    <property type="entry name" value="SIGMA FACTOR F FLAGELLAR"/>
    <property type="match status" value="1"/>
</dbReference>
<keyword evidence="7" id="KW-1185">Reference proteome</keyword>
<gene>
    <name evidence="6" type="ORF">BW730_04625</name>
</gene>
<dbReference type="Pfam" id="PF04542">
    <property type="entry name" value="Sigma70_r2"/>
    <property type="match status" value="1"/>
</dbReference>
<keyword evidence="3" id="KW-0238">DNA-binding</keyword>
<organism evidence="6 7">
    <name type="scientific">Tessaracoccus aquimaris</name>
    <dbReference type="NCBI Taxonomy" id="1332264"/>
    <lineage>
        <taxon>Bacteria</taxon>
        <taxon>Bacillati</taxon>
        <taxon>Actinomycetota</taxon>
        <taxon>Actinomycetes</taxon>
        <taxon>Propionibacteriales</taxon>
        <taxon>Propionibacteriaceae</taxon>
        <taxon>Tessaracoccus</taxon>
    </lineage>
</organism>
<dbReference type="SUPFAM" id="SSF88946">
    <property type="entry name" value="Sigma2 domain of RNA polymerase sigma factors"/>
    <property type="match status" value="1"/>
</dbReference>
<dbReference type="KEGG" id="tes:BW730_04625"/>
<evidence type="ECO:0000313" key="7">
    <source>
        <dbReference type="Proteomes" id="UP000188145"/>
    </source>
</evidence>
<dbReference type="PANTHER" id="PTHR30385:SF7">
    <property type="entry name" value="RNA POLYMERASE SIGMA FACTOR FLIA"/>
    <property type="match status" value="1"/>
</dbReference>
<feature type="domain" description="RNA polymerase sigma-70 region 2" evidence="5">
    <location>
        <begin position="64"/>
        <end position="119"/>
    </location>
</feature>
<dbReference type="OrthoDB" id="3745243at2"/>
<keyword evidence="1" id="KW-0805">Transcription regulation</keyword>